<dbReference type="RefSeq" id="WP_246335637.1">
    <property type="nucleotide sequence ID" value="NZ_BAAAOV010000019.1"/>
</dbReference>
<evidence type="ECO:0000256" key="1">
    <source>
        <dbReference type="ARBA" id="ARBA00022723"/>
    </source>
</evidence>
<keyword evidence="1" id="KW-0479">Metal-binding</keyword>
<organism evidence="3 4">
    <name type="scientific">Microcella alkalica</name>
    <dbReference type="NCBI Taxonomy" id="355930"/>
    <lineage>
        <taxon>Bacteria</taxon>
        <taxon>Bacillati</taxon>
        <taxon>Actinomycetota</taxon>
        <taxon>Actinomycetes</taxon>
        <taxon>Micrococcales</taxon>
        <taxon>Microbacteriaceae</taxon>
        <taxon>Microcella</taxon>
    </lineage>
</organism>
<gene>
    <name evidence="3" type="ORF">FHX53_002001</name>
</gene>
<keyword evidence="3" id="KW-0560">Oxidoreductase</keyword>
<dbReference type="PROSITE" id="PS51819">
    <property type="entry name" value="VOC"/>
    <property type="match status" value="2"/>
</dbReference>
<dbReference type="EMBL" id="JACGWX010000005">
    <property type="protein sequence ID" value="MBA8848397.1"/>
    <property type="molecule type" value="Genomic_DNA"/>
</dbReference>
<dbReference type="GO" id="GO:0046872">
    <property type="term" value="F:metal ion binding"/>
    <property type="evidence" value="ECO:0007669"/>
    <property type="project" value="UniProtKB-KW"/>
</dbReference>
<dbReference type="InterPro" id="IPR004360">
    <property type="entry name" value="Glyas_Fos-R_dOase_dom"/>
</dbReference>
<dbReference type="PROSITE" id="PS00934">
    <property type="entry name" value="GLYOXALASE_I_1"/>
    <property type="match status" value="1"/>
</dbReference>
<dbReference type="PANTHER" id="PTHR43279:SF1">
    <property type="entry name" value="CATECHOL-2,3-DIOXYGENASE"/>
    <property type="match status" value="1"/>
</dbReference>
<dbReference type="GO" id="GO:0018577">
    <property type="term" value="F:catechol 2,3-dioxygenase activity"/>
    <property type="evidence" value="ECO:0007669"/>
    <property type="project" value="UniProtKB-EC"/>
</dbReference>
<dbReference type="GO" id="GO:0004462">
    <property type="term" value="F:lactoylglutathione lyase activity"/>
    <property type="evidence" value="ECO:0007669"/>
    <property type="project" value="InterPro"/>
</dbReference>
<keyword evidence="4" id="KW-1185">Reference proteome</keyword>
<dbReference type="InterPro" id="IPR037523">
    <property type="entry name" value="VOC_core"/>
</dbReference>
<proteinExistence type="predicted"/>
<dbReference type="Pfam" id="PF00903">
    <property type="entry name" value="Glyoxalase"/>
    <property type="match status" value="2"/>
</dbReference>
<dbReference type="InterPro" id="IPR018146">
    <property type="entry name" value="Glyoxalase_1_CS"/>
</dbReference>
<evidence type="ECO:0000313" key="4">
    <source>
        <dbReference type="Proteomes" id="UP000585905"/>
    </source>
</evidence>
<protein>
    <submittedName>
        <fullName evidence="3">Catechol 2,3-dioxygenase</fullName>
        <ecNumber evidence="3">1.13.11.2</ecNumber>
    </submittedName>
</protein>
<dbReference type="EC" id="1.13.11.2" evidence="3"/>
<feature type="domain" description="VOC" evidence="2">
    <location>
        <begin position="189"/>
        <end position="303"/>
    </location>
</feature>
<evidence type="ECO:0000259" key="2">
    <source>
        <dbReference type="PROSITE" id="PS51819"/>
    </source>
</evidence>
<feature type="domain" description="VOC" evidence="2">
    <location>
        <begin position="12"/>
        <end position="145"/>
    </location>
</feature>
<dbReference type="AlphaFoldDB" id="A0A839EA93"/>
<keyword evidence="3" id="KW-0223">Dioxygenase</keyword>
<dbReference type="SUPFAM" id="SSF54593">
    <property type="entry name" value="Glyoxalase/Bleomycin resistance protein/Dihydroxybiphenyl dioxygenase"/>
    <property type="match status" value="2"/>
</dbReference>
<name>A0A839EA93_9MICO</name>
<evidence type="ECO:0000313" key="3">
    <source>
        <dbReference type="EMBL" id="MBA8848397.1"/>
    </source>
</evidence>
<sequence>MTAAPRLAPDTSMGAVTLDVADLDAMTAYYRDGVGLEVLTTQHARDGEPPMATLGRTRRDADGGAAAGIPLVVLRHAPTLRHAGPREAGLFHTAILFETQAALAAAVATVAQRHPGTFTGSSDHLVSQAFYFDDPEGNGVELYWDRDRTEWSWTHGQVEMSTLYLDPNAFLQQHLTEAALAEHSSAPAVIGHVHLSVGDVATARRFYVDELGFDLTTSYGGQAIFVSAGGYHHHMAMNVWRSQGAGRRQPALGLGRVDIVLPHADEIGALGERLGHFGHEVRDDGRTVHVDDPWGNLLRVTVAPTA</sequence>
<dbReference type="PANTHER" id="PTHR43279">
    <property type="entry name" value="CATECHOL-2,3-DIOXYGENASE"/>
    <property type="match status" value="1"/>
</dbReference>
<dbReference type="InterPro" id="IPR029068">
    <property type="entry name" value="Glyas_Bleomycin-R_OHBP_Dase"/>
</dbReference>
<dbReference type="Gene3D" id="3.10.180.10">
    <property type="entry name" value="2,3-Dihydroxybiphenyl 1,2-Dioxygenase, domain 1"/>
    <property type="match status" value="2"/>
</dbReference>
<accession>A0A839EA93</accession>
<reference evidence="3 4" key="1">
    <citation type="submission" date="2020-07" db="EMBL/GenBank/DDBJ databases">
        <title>Sequencing the genomes of 1000 actinobacteria strains.</title>
        <authorList>
            <person name="Klenk H.-P."/>
        </authorList>
    </citation>
    <scope>NUCLEOTIDE SEQUENCE [LARGE SCALE GENOMIC DNA]</scope>
    <source>
        <strain evidence="3 4">DSM 19663</strain>
    </source>
</reference>
<dbReference type="Proteomes" id="UP000585905">
    <property type="component" value="Unassembled WGS sequence"/>
</dbReference>
<comment type="caution">
    <text evidence="3">The sequence shown here is derived from an EMBL/GenBank/DDBJ whole genome shotgun (WGS) entry which is preliminary data.</text>
</comment>